<dbReference type="AlphaFoldDB" id="A0A0F9VVJ5"/>
<sequence length="106" mass="12148">MSEGITAEQFKVLSELRKEATEIVVGEYVDLLKDNTFTVLEVKHDAPCQHYCIIFKLNGQKHVVEIGADESTVVMQKRKRPAYQVFTHVKNIIAEKLARVFLEETL</sequence>
<evidence type="ECO:0000313" key="1">
    <source>
        <dbReference type="EMBL" id="KKN77456.1"/>
    </source>
</evidence>
<protein>
    <submittedName>
        <fullName evidence="1">Uncharacterized protein</fullName>
    </submittedName>
</protein>
<proteinExistence type="predicted"/>
<comment type="caution">
    <text evidence="1">The sequence shown here is derived from an EMBL/GenBank/DDBJ whole genome shotgun (WGS) entry which is preliminary data.</text>
</comment>
<accession>A0A0F9VVJ5</accession>
<reference evidence="1" key="1">
    <citation type="journal article" date="2015" name="Nature">
        <title>Complex archaea that bridge the gap between prokaryotes and eukaryotes.</title>
        <authorList>
            <person name="Spang A."/>
            <person name="Saw J.H."/>
            <person name="Jorgensen S.L."/>
            <person name="Zaremba-Niedzwiedzka K."/>
            <person name="Martijn J."/>
            <person name="Lind A.E."/>
            <person name="van Eijk R."/>
            <person name="Schleper C."/>
            <person name="Guy L."/>
            <person name="Ettema T.J."/>
        </authorList>
    </citation>
    <scope>NUCLEOTIDE SEQUENCE</scope>
</reference>
<organism evidence="1">
    <name type="scientific">marine sediment metagenome</name>
    <dbReference type="NCBI Taxonomy" id="412755"/>
    <lineage>
        <taxon>unclassified sequences</taxon>
        <taxon>metagenomes</taxon>
        <taxon>ecological metagenomes</taxon>
    </lineage>
</organism>
<gene>
    <name evidence="1" type="ORF">LCGC14_0360150</name>
</gene>
<dbReference type="EMBL" id="LAZR01000278">
    <property type="protein sequence ID" value="KKN77456.1"/>
    <property type="molecule type" value="Genomic_DNA"/>
</dbReference>
<name>A0A0F9VVJ5_9ZZZZ</name>